<reference evidence="2" key="1">
    <citation type="submission" date="2018-06" db="EMBL/GenBank/DDBJ databases">
        <authorList>
            <person name="Zhirakovskaya E."/>
        </authorList>
    </citation>
    <scope>NUCLEOTIDE SEQUENCE</scope>
</reference>
<evidence type="ECO:0000313" key="2">
    <source>
        <dbReference type="EMBL" id="VAW51215.1"/>
    </source>
</evidence>
<protein>
    <submittedName>
        <fullName evidence="2">Positive regulator of CheA protein activity (CheW)</fullName>
    </submittedName>
</protein>
<dbReference type="Pfam" id="PF01584">
    <property type="entry name" value="CheW"/>
    <property type="match status" value="1"/>
</dbReference>
<dbReference type="PANTHER" id="PTHR22617:SF41">
    <property type="entry name" value="CHEMOTAXIS SIGNAL TRANSDUCTION SYSTEM ADAPTOR PROTEIN CHEW"/>
    <property type="match status" value="1"/>
</dbReference>
<dbReference type="PROSITE" id="PS50851">
    <property type="entry name" value="CHEW"/>
    <property type="match status" value="1"/>
</dbReference>
<feature type="domain" description="CheW-like" evidence="1">
    <location>
        <begin position="17"/>
        <end position="161"/>
    </location>
</feature>
<dbReference type="GO" id="GO:0007165">
    <property type="term" value="P:signal transduction"/>
    <property type="evidence" value="ECO:0007669"/>
    <property type="project" value="InterPro"/>
</dbReference>
<sequence length="177" mass="19805">MNSKTEQHDDASQIEDVVQYLTFKLDGESFATEISKVREVLEYTQVTPVPRSPEFMQGVINLRGNVVPVVDLRLQFGMPTIEPTVDSCIIIIEVTIEGTSTVLGALADSVQEVINLRPEQLESAPSFGARIDNAFVQYMGKLKDRFVIVLDMNKVFSLEQINKVEQNRTLDNDIEAA</sequence>
<dbReference type="Gene3D" id="2.40.50.180">
    <property type="entry name" value="CheA-289, Domain 4"/>
    <property type="match status" value="1"/>
</dbReference>
<dbReference type="InterPro" id="IPR002545">
    <property type="entry name" value="CheW-lke_dom"/>
</dbReference>
<name>A0A3B0W5N3_9ZZZZ</name>
<accession>A0A3B0W5N3</accession>
<dbReference type="GO" id="GO:0006935">
    <property type="term" value="P:chemotaxis"/>
    <property type="evidence" value="ECO:0007669"/>
    <property type="project" value="InterPro"/>
</dbReference>
<dbReference type="AlphaFoldDB" id="A0A3B0W5N3"/>
<dbReference type="CDD" id="cd00732">
    <property type="entry name" value="CheW"/>
    <property type="match status" value="1"/>
</dbReference>
<proteinExistence type="predicted"/>
<evidence type="ECO:0000259" key="1">
    <source>
        <dbReference type="PROSITE" id="PS50851"/>
    </source>
</evidence>
<dbReference type="GO" id="GO:0005829">
    <property type="term" value="C:cytosol"/>
    <property type="evidence" value="ECO:0007669"/>
    <property type="project" value="TreeGrafter"/>
</dbReference>
<dbReference type="InterPro" id="IPR036061">
    <property type="entry name" value="CheW-like_dom_sf"/>
</dbReference>
<organism evidence="2">
    <name type="scientific">hydrothermal vent metagenome</name>
    <dbReference type="NCBI Taxonomy" id="652676"/>
    <lineage>
        <taxon>unclassified sequences</taxon>
        <taxon>metagenomes</taxon>
        <taxon>ecological metagenomes</taxon>
    </lineage>
</organism>
<dbReference type="EMBL" id="UOFD01000025">
    <property type="protein sequence ID" value="VAW51215.1"/>
    <property type="molecule type" value="Genomic_DNA"/>
</dbReference>
<dbReference type="SUPFAM" id="SSF50341">
    <property type="entry name" value="CheW-like"/>
    <property type="match status" value="1"/>
</dbReference>
<dbReference type="PANTHER" id="PTHR22617">
    <property type="entry name" value="CHEMOTAXIS SENSOR HISTIDINE KINASE-RELATED"/>
    <property type="match status" value="1"/>
</dbReference>
<dbReference type="InterPro" id="IPR039315">
    <property type="entry name" value="CheW"/>
</dbReference>
<gene>
    <name evidence="2" type="ORF">MNBD_GAMMA06-2173</name>
</gene>
<dbReference type="Gene3D" id="2.30.30.40">
    <property type="entry name" value="SH3 Domains"/>
    <property type="match status" value="1"/>
</dbReference>
<dbReference type="SMART" id="SM00260">
    <property type="entry name" value="CheW"/>
    <property type="match status" value="1"/>
</dbReference>